<comment type="caution">
    <text evidence="3">The sequence shown here is derived from an EMBL/GenBank/DDBJ whole genome shotgun (WGS) entry which is preliminary data.</text>
</comment>
<feature type="compositionally biased region" description="Basic and acidic residues" evidence="1">
    <location>
        <begin position="398"/>
        <end position="415"/>
    </location>
</feature>
<feature type="compositionally biased region" description="Basic and acidic residues" evidence="1">
    <location>
        <begin position="422"/>
        <end position="431"/>
    </location>
</feature>
<evidence type="ECO:0000313" key="3">
    <source>
        <dbReference type="EMBL" id="KAK1650760.1"/>
    </source>
</evidence>
<evidence type="ECO:0000313" key="4">
    <source>
        <dbReference type="Proteomes" id="UP001231189"/>
    </source>
</evidence>
<sequence>MFLDLPPILSTMVKKRNLTLAASATTSGATAKATSNTQRKSASEVSAPAPAPLASEVSVAGPAPGDWPASTTTKRGEKKARSLGIISTDEGNVILPVSASRPSPPVGFTVMFMSFLYRGLSLPAHEFLRRLLHVYEIQLWQLTPNSILHLAIFITLCEAFLGIEPHFGLWKKIFFVKCYNCSSSSFVTGGVGFVVRKEVNYFNFPMRESVQGWRLKWIYIKDSTASNMQLPKFVDVLKAVPKRSWKNILSAEEKPILLAPEHFQDTSDDNLEERSSSIPVESRTEENVDPDDENNDHVNPEAFSIDPRSFANDTSDTAESNHDDDADHADFVDAATEKANVQPSKRSSGGFADEDNLYDLSFGSSDNPSSSIFDSFSLSKGKEIPSTTAITASPPPGRPEELERLRNKLKDEDALKTAAEAQRSEKDNLLR</sequence>
<accession>A0AAD8SGY3</accession>
<gene>
    <name evidence="3" type="ORF">QYE76_068565</name>
</gene>
<dbReference type="AlphaFoldDB" id="A0AAD8SGY3"/>
<name>A0AAD8SGY3_LOLMU</name>
<dbReference type="Proteomes" id="UP001231189">
    <property type="component" value="Unassembled WGS sequence"/>
</dbReference>
<organism evidence="3 4">
    <name type="scientific">Lolium multiflorum</name>
    <name type="common">Italian ryegrass</name>
    <name type="synonym">Lolium perenne subsp. multiflorum</name>
    <dbReference type="NCBI Taxonomy" id="4521"/>
    <lineage>
        <taxon>Eukaryota</taxon>
        <taxon>Viridiplantae</taxon>
        <taxon>Streptophyta</taxon>
        <taxon>Embryophyta</taxon>
        <taxon>Tracheophyta</taxon>
        <taxon>Spermatophyta</taxon>
        <taxon>Magnoliopsida</taxon>
        <taxon>Liliopsida</taxon>
        <taxon>Poales</taxon>
        <taxon>Poaceae</taxon>
        <taxon>BOP clade</taxon>
        <taxon>Pooideae</taxon>
        <taxon>Poodae</taxon>
        <taxon>Poeae</taxon>
        <taxon>Poeae Chloroplast Group 2 (Poeae type)</taxon>
        <taxon>Loliodinae</taxon>
        <taxon>Loliinae</taxon>
        <taxon>Lolium</taxon>
    </lineage>
</organism>
<feature type="region of interest" description="Disordered" evidence="1">
    <location>
        <begin position="24"/>
        <end position="77"/>
    </location>
</feature>
<feature type="compositionally biased region" description="Low complexity" evidence="1">
    <location>
        <begin position="362"/>
        <end position="392"/>
    </location>
</feature>
<dbReference type="PANTHER" id="PTHR33026">
    <property type="entry name" value="OS06G0360600 PROTEIN"/>
    <property type="match status" value="1"/>
</dbReference>
<dbReference type="PANTHER" id="PTHR33026:SF7">
    <property type="entry name" value="OS03G0100275 PROTEIN"/>
    <property type="match status" value="1"/>
</dbReference>
<feature type="region of interest" description="Disordered" evidence="1">
    <location>
        <begin position="260"/>
        <end position="326"/>
    </location>
</feature>
<dbReference type="EMBL" id="JAUUTY010000004">
    <property type="protein sequence ID" value="KAK1650760.1"/>
    <property type="molecule type" value="Genomic_DNA"/>
</dbReference>
<keyword evidence="4" id="KW-1185">Reference proteome</keyword>
<feature type="region of interest" description="Disordered" evidence="1">
    <location>
        <begin position="362"/>
        <end position="431"/>
    </location>
</feature>
<proteinExistence type="predicted"/>
<evidence type="ECO:0000259" key="2">
    <source>
        <dbReference type="Pfam" id="PF04195"/>
    </source>
</evidence>
<dbReference type="InterPro" id="IPR007321">
    <property type="entry name" value="Transposase_28"/>
</dbReference>
<evidence type="ECO:0000256" key="1">
    <source>
        <dbReference type="SAM" id="MobiDB-lite"/>
    </source>
</evidence>
<protein>
    <recommendedName>
        <fullName evidence="2">Transposase (putative) gypsy type domain-containing protein</fullName>
    </recommendedName>
</protein>
<feature type="compositionally biased region" description="Low complexity" evidence="1">
    <location>
        <begin position="24"/>
        <end position="60"/>
    </location>
</feature>
<feature type="domain" description="Transposase (putative) gypsy type" evidence="2">
    <location>
        <begin position="110"/>
        <end position="177"/>
    </location>
</feature>
<reference evidence="3" key="1">
    <citation type="submission" date="2023-07" db="EMBL/GenBank/DDBJ databases">
        <title>A chromosome-level genome assembly of Lolium multiflorum.</title>
        <authorList>
            <person name="Chen Y."/>
            <person name="Copetti D."/>
            <person name="Kolliker R."/>
            <person name="Studer B."/>
        </authorList>
    </citation>
    <scope>NUCLEOTIDE SEQUENCE</scope>
    <source>
        <strain evidence="3">02402/16</strain>
        <tissue evidence="3">Leaf</tissue>
    </source>
</reference>
<dbReference type="Pfam" id="PF04195">
    <property type="entry name" value="Transposase_28"/>
    <property type="match status" value="1"/>
</dbReference>